<evidence type="ECO:0000313" key="2">
    <source>
        <dbReference type="EMBL" id="GFN96737.1"/>
    </source>
</evidence>
<gene>
    <name evidence="2" type="ORF">PoB_002324300</name>
</gene>
<reference evidence="2 3" key="1">
    <citation type="journal article" date="2021" name="Elife">
        <title>Chloroplast acquisition without the gene transfer in kleptoplastic sea slugs, Plakobranchus ocellatus.</title>
        <authorList>
            <person name="Maeda T."/>
            <person name="Takahashi S."/>
            <person name="Yoshida T."/>
            <person name="Shimamura S."/>
            <person name="Takaki Y."/>
            <person name="Nagai Y."/>
            <person name="Toyoda A."/>
            <person name="Suzuki Y."/>
            <person name="Arimoto A."/>
            <person name="Ishii H."/>
            <person name="Satoh N."/>
            <person name="Nishiyama T."/>
            <person name="Hasebe M."/>
            <person name="Maruyama T."/>
            <person name="Minagawa J."/>
            <person name="Obokata J."/>
            <person name="Shigenobu S."/>
        </authorList>
    </citation>
    <scope>NUCLEOTIDE SEQUENCE [LARGE SCALE GENOMIC DNA]</scope>
</reference>
<feature type="compositionally biased region" description="Polar residues" evidence="1">
    <location>
        <begin position="96"/>
        <end position="107"/>
    </location>
</feature>
<dbReference type="Proteomes" id="UP000735302">
    <property type="component" value="Unassembled WGS sequence"/>
</dbReference>
<dbReference type="AlphaFoldDB" id="A0AAV3ZPG9"/>
<name>A0AAV3ZPG9_9GAST</name>
<organism evidence="2 3">
    <name type="scientific">Plakobranchus ocellatus</name>
    <dbReference type="NCBI Taxonomy" id="259542"/>
    <lineage>
        <taxon>Eukaryota</taxon>
        <taxon>Metazoa</taxon>
        <taxon>Spiralia</taxon>
        <taxon>Lophotrochozoa</taxon>
        <taxon>Mollusca</taxon>
        <taxon>Gastropoda</taxon>
        <taxon>Heterobranchia</taxon>
        <taxon>Euthyneura</taxon>
        <taxon>Panpulmonata</taxon>
        <taxon>Sacoglossa</taxon>
        <taxon>Placobranchoidea</taxon>
        <taxon>Plakobranchidae</taxon>
        <taxon>Plakobranchus</taxon>
    </lineage>
</organism>
<comment type="caution">
    <text evidence="2">The sequence shown here is derived from an EMBL/GenBank/DDBJ whole genome shotgun (WGS) entry which is preliminary data.</text>
</comment>
<sequence>GKETKAERSGKAQSETFFDFSKRSVQCPITLSRCHTATEITPVLLFPLPLATHTILCFLQRRRAASHLPLAVSRMPSLDFQRSHYGPPARERKRITSCTSGTTVEHL</sequence>
<feature type="region of interest" description="Disordered" evidence="1">
    <location>
        <begin position="82"/>
        <end position="107"/>
    </location>
</feature>
<feature type="non-terminal residue" evidence="2">
    <location>
        <position position="1"/>
    </location>
</feature>
<accession>A0AAV3ZPG9</accession>
<protein>
    <submittedName>
        <fullName evidence="2">Uncharacterized protein</fullName>
    </submittedName>
</protein>
<evidence type="ECO:0000256" key="1">
    <source>
        <dbReference type="SAM" id="MobiDB-lite"/>
    </source>
</evidence>
<dbReference type="EMBL" id="BLXT01002699">
    <property type="protein sequence ID" value="GFN96737.1"/>
    <property type="molecule type" value="Genomic_DNA"/>
</dbReference>
<proteinExistence type="predicted"/>
<keyword evidence="3" id="KW-1185">Reference proteome</keyword>
<evidence type="ECO:0000313" key="3">
    <source>
        <dbReference type="Proteomes" id="UP000735302"/>
    </source>
</evidence>